<dbReference type="PANTHER" id="PTHR47359">
    <property type="entry name" value="PEPTIDOGLYCAN DL-ENDOPEPTIDASE CWLO"/>
    <property type="match status" value="1"/>
</dbReference>
<feature type="domain" description="NlpC/P60" evidence="6">
    <location>
        <begin position="51"/>
        <end position="165"/>
    </location>
</feature>
<feature type="chain" id="PRO_5038805542" evidence="5">
    <location>
        <begin position="19"/>
        <end position="165"/>
    </location>
</feature>
<dbReference type="GO" id="GO:0006508">
    <property type="term" value="P:proteolysis"/>
    <property type="evidence" value="ECO:0007669"/>
    <property type="project" value="UniProtKB-KW"/>
</dbReference>
<keyword evidence="4" id="KW-0788">Thiol protease</keyword>
<keyword evidence="8" id="KW-1185">Reference proteome</keyword>
<dbReference type="eggNOG" id="COG0791">
    <property type="taxonomic scope" value="Bacteria"/>
</dbReference>
<name>K6WQU7_9MICO</name>
<dbReference type="AlphaFoldDB" id="K6WQU7"/>
<feature type="signal peptide" evidence="5">
    <location>
        <begin position="1"/>
        <end position="18"/>
    </location>
</feature>
<dbReference type="InterPro" id="IPR038765">
    <property type="entry name" value="Papain-like_cys_pep_sf"/>
</dbReference>
<evidence type="ECO:0000256" key="2">
    <source>
        <dbReference type="ARBA" id="ARBA00022670"/>
    </source>
</evidence>
<organism evidence="7 8">
    <name type="scientific">Kineosphaera limosa NBRC 100340</name>
    <dbReference type="NCBI Taxonomy" id="1184609"/>
    <lineage>
        <taxon>Bacteria</taxon>
        <taxon>Bacillati</taxon>
        <taxon>Actinomycetota</taxon>
        <taxon>Actinomycetes</taxon>
        <taxon>Micrococcales</taxon>
        <taxon>Dermatophilaceae</taxon>
        <taxon>Kineosphaera</taxon>
    </lineage>
</organism>
<dbReference type="InterPro" id="IPR051794">
    <property type="entry name" value="PG_Endopeptidase_C40"/>
</dbReference>
<gene>
    <name evidence="7" type="ORF">KILIM_005_01040</name>
</gene>
<keyword evidence="3" id="KW-0378">Hydrolase</keyword>
<dbReference type="Gene3D" id="3.90.1720.10">
    <property type="entry name" value="endopeptidase domain like (from Nostoc punctiforme)"/>
    <property type="match status" value="1"/>
</dbReference>
<evidence type="ECO:0000256" key="5">
    <source>
        <dbReference type="SAM" id="SignalP"/>
    </source>
</evidence>
<dbReference type="GO" id="GO:0008234">
    <property type="term" value="F:cysteine-type peptidase activity"/>
    <property type="evidence" value="ECO:0007669"/>
    <property type="project" value="UniProtKB-KW"/>
</dbReference>
<evidence type="ECO:0000313" key="7">
    <source>
        <dbReference type="EMBL" id="GAB94487.1"/>
    </source>
</evidence>
<dbReference type="STRING" id="1184609.KILIM_005_01040"/>
<evidence type="ECO:0000256" key="3">
    <source>
        <dbReference type="ARBA" id="ARBA00022801"/>
    </source>
</evidence>
<reference evidence="7 8" key="1">
    <citation type="submission" date="2012-08" db="EMBL/GenBank/DDBJ databases">
        <title>Whole genome shotgun sequence of Kineosphaera limosa NBRC 100340.</title>
        <authorList>
            <person name="Yoshida I."/>
            <person name="Isaki S."/>
            <person name="Hosoyama A."/>
            <person name="Tsuchikane K."/>
            <person name="Katsumata H."/>
            <person name="Ando Y."/>
            <person name="Ohji S."/>
            <person name="Hamada M."/>
            <person name="Tamura T."/>
            <person name="Yamazoe A."/>
            <person name="Yamazaki S."/>
            <person name="Fujita N."/>
        </authorList>
    </citation>
    <scope>NUCLEOTIDE SEQUENCE [LARGE SCALE GENOMIC DNA]</scope>
    <source>
        <strain evidence="7 8">NBRC 100340</strain>
    </source>
</reference>
<accession>K6WQU7</accession>
<sequence>MKLLSAAPARLLATGVLAVGLSGGIASVSAPVAQAAPAAPTSVSVQTGLSSAQARSVLRIAASKKGTPYRYGAAGPNRFDCSGFTSWTFKRVGKSLPRTANQQYRASKKISRGQARPGDLVFYGGRNKHHVGIYAGNGKMWHSPRTGDVVKLSSVRGGASYGRVR</sequence>
<evidence type="ECO:0000313" key="8">
    <source>
        <dbReference type="Proteomes" id="UP000008366"/>
    </source>
</evidence>
<dbReference type="SUPFAM" id="SSF54001">
    <property type="entry name" value="Cysteine proteinases"/>
    <property type="match status" value="1"/>
</dbReference>
<dbReference type="Pfam" id="PF00877">
    <property type="entry name" value="NLPC_P60"/>
    <property type="match status" value="1"/>
</dbReference>
<dbReference type="PROSITE" id="PS51935">
    <property type="entry name" value="NLPC_P60"/>
    <property type="match status" value="1"/>
</dbReference>
<comment type="caution">
    <text evidence="7">The sequence shown here is derived from an EMBL/GenBank/DDBJ whole genome shotgun (WGS) entry which is preliminary data.</text>
</comment>
<dbReference type="PANTHER" id="PTHR47359:SF3">
    <property type="entry name" value="NLP_P60 DOMAIN-CONTAINING PROTEIN-RELATED"/>
    <property type="match status" value="1"/>
</dbReference>
<dbReference type="Proteomes" id="UP000008366">
    <property type="component" value="Unassembled WGS sequence"/>
</dbReference>
<evidence type="ECO:0000259" key="6">
    <source>
        <dbReference type="PROSITE" id="PS51935"/>
    </source>
</evidence>
<comment type="similarity">
    <text evidence="1">Belongs to the peptidase C40 family.</text>
</comment>
<keyword evidence="2" id="KW-0645">Protease</keyword>
<dbReference type="OrthoDB" id="9815778at2"/>
<keyword evidence="5" id="KW-0732">Signal</keyword>
<proteinExistence type="inferred from homology"/>
<dbReference type="InterPro" id="IPR000064">
    <property type="entry name" value="NLP_P60_dom"/>
</dbReference>
<protein>
    <submittedName>
        <fullName evidence="7">Putative peptidase C40 family protein</fullName>
    </submittedName>
</protein>
<evidence type="ECO:0000256" key="1">
    <source>
        <dbReference type="ARBA" id="ARBA00007074"/>
    </source>
</evidence>
<dbReference type="RefSeq" id="WP_006591020.1">
    <property type="nucleotide sequence ID" value="NZ_BAHD01000005.1"/>
</dbReference>
<evidence type="ECO:0000256" key="4">
    <source>
        <dbReference type="ARBA" id="ARBA00022807"/>
    </source>
</evidence>
<dbReference type="EMBL" id="BAHD01000005">
    <property type="protein sequence ID" value="GAB94487.1"/>
    <property type="molecule type" value="Genomic_DNA"/>
</dbReference>